<name>A0A1X0QW15_RHIZD</name>
<proteinExistence type="predicted"/>
<dbReference type="EMBL" id="KV921986">
    <property type="protein sequence ID" value="ORE03946.1"/>
    <property type="molecule type" value="Genomic_DNA"/>
</dbReference>
<accession>A0A1X0QW15</accession>
<dbReference type="Proteomes" id="UP000242414">
    <property type="component" value="Unassembled WGS sequence"/>
</dbReference>
<evidence type="ECO:0000313" key="1">
    <source>
        <dbReference type="EMBL" id="ORE03946.1"/>
    </source>
</evidence>
<organism evidence="1">
    <name type="scientific">Rhizopus microsporus var. microsporus</name>
    <dbReference type="NCBI Taxonomy" id="86635"/>
    <lineage>
        <taxon>Eukaryota</taxon>
        <taxon>Fungi</taxon>
        <taxon>Fungi incertae sedis</taxon>
        <taxon>Mucoromycota</taxon>
        <taxon>Mucoromycotina</taxon>
        <taxon>Mucoromycetes</taxon>
        <taxon>Mucorales</taxon>
        <taxon>Mucorineae</taxon>
        <taxon>Rhizopodaceae</taxon>
        <taxon>Rhizopus</taxon>
    </lineage>
</organism>
<sequence>LNTTLIVNDTLKKPLLERKERDTNMYRMLKIVEHVSGYLYACKDDDSEATVYRRVVMILDELFCGTDVMLAE</sequence>
<gene>
    <name evidence="1" type="ORF">BCV72DRAFT_212302</name>
</gene>
<feature type="non-terminal residue" evidence="1">
    <location>
        <position position="1"/>
    </location>
</feature>
<protein>
    <submittedName>
        <fullName evidence="1">Uncharacterized protein</fullName>
    </submittedName>
</protein>
<reference evidence="1" key="1">
    <citation type="journal article" date="2016" name="Proc. Natl. Acad. Sci. U.S.A.">
        <title>Lipid metabolic changes in an early divergent fungus govern the establishment of a mutualistic symbiosis with endobacteria.</title>
        <authorList>
            <person name="Lastovetsky O.A."/>
            <person name="Gaspar M.L."/>
            <person name="Mondo S.J."/>
            <person name="LaButti K.M."/>
            <person name="Sandor L."/>
            <person name="Grigoriev I.V."/>
            <person name="Henry S.A."/>
            <person name="Pawlowska T.E."/>
        </authorList>
    </citation>
    <scope>NUCLEOTIDE SEQUENCE [LARGE SCALE GENOMIC DNA]</scope>
    <source>
        <strain evidence="1">ATCC 52814</strain>
    </source>
</reference>
<dbReference type="VEuPathDB" id="FungiDB:BCV72DRAFT_212302"/>
<dbReference type="AlphaFoldDB" id="A0A1X0QW15"/>